<dbReference type="PANTHER" id="PTHR12357:SF3">
    <property type="entry name" value="YTH DOMAIN-CONTAINING PROTEIN 1"/>
    <property type="match status" value="1"/>
</dbReference>
<keyword evidence="4" id="KW-1185">Reference proteome</keyword>
<dbReference type="GO" id="GO:0000398">
    <property type="term" value="P:mRNA splicing, via spliceosome"/>
    <property type="evidence" value="ECO:0007669"/>
    <property type="project" value="TreeGrafter"/>
</dbReference>
<dbReference type="GO" id="GO:0005654">
    <property type="term" value="C:nucleoplasm"/>
    <property type="evidence" value="ECO:0007669"/>
    <property type="project" value="TreeGrafter"/>
</dbReference>
<dbReference type="GO" id="GO:1990247">
    <property type="term" value="F:N6-methyladenosine-containing RNA reader activity"/>
    <property type="evidence" value="ECO:0007669"/>
    <property type="project" value="TreeGrafter"/>
</dbReference>
<dbReference type="PANTHER" id="PTHR12357">
    <property type="entry name" value="YTH YT521-B HOMOLOGY DOMAIN-CONTAINING"/>
    <property type="match status" value="1"/>
</dbReference>
<dbReference type="InterPro" id="IPR035979">
    <property type="entry name" value="RBD_domain_sf"/>
</dbReference>
<feature type="compositionally biased region" description="Polar residues" evidence="1">
    <location>
        <begin position="172"/>
        <end position="183"/>
    </location>
</feature>
<feature type="domain" description="YTH" evidence="2">
    <location>
        <begin position="222"/>
        <end position="367"/>
    </location>
</feature>
<dbReference type="Proteomes" id="UP001218218">
    <property type="component" value="Unassembled WGS sequence"/>
</dbReference>
<feature type="compositionally biased region" description="Polar residues" evidence="1">
    <location>
        <begin position="354"/>
        <end position="367"/>
    </location>
</feature>
<name>A0AAD6ZE43_9AGAR</name>
<evidence type="ECO:0000259" key="2">
    <source>
        <dbReference type="PROSITE" id="PS50882"/>
    </source>
</evidence>
<feature type="region of interest" description="Disordered" evidence="1">
    <location>
        <begin position="121"/>
        <end position="213"/>
    </location>
</feature>
<organism evidence="3 4">
    <name type="scientific">Mycena albidolilacea</name>
    <dbReference type="NCBI Taxonomy" id="1033008"/>
    <lineage>
        <taxon>Eukaryota</taxon>
        <taxon>Fungi</taxon>
        <taxon>Dikarya</taxon>
        <taxon>Basidiomycota</taxon>
        <taxon>Agaricomycotina</taxon>
        <taxon>Agaricomycetes</taxon>
        <taxon>Agaricomycetidae</taxon>
        <taxon>Agaricales</taxon>
        <taxon>Marasmiineae</taxon>
        <taxon>Mycenaceae</taxon>
        <taxon>Mycena</taxon>
    </lineage>
</organism>
<feature type="compositionally biased region" description="Low complexity" evidence="1">
    <location>
        <begin position="199"/>
        <end position="213"/>
    </location>
</feature>
<dbReference type="CDD" id="cd21134">
    <property type="entry name" value="YTH"/>
    <property type="match status" value="1"/>
</dbReference>
<dbReference type="SUPFAM" id="SSF54928">
    <property type="entry name" value="RNA-binding domain, RBD"/>
    <property type="match status" value="1"/>
</dbReference>
<feature type="region of interest" description="Disordered" evidence="1">
    <location>
        <begin position="349"/>
        <end position="406"/>
    </location>
</feature>
<evidence type="ECO:0000313" key="4">
    <source>
        <dbReference type="Proteomes" id="UP001218218"/>
    </source>
</evidence>
<dbReference type="Pfam" id="PF04146">
    <property type="entry name" value="YTH"/>
    <property type="match status" value="1"/>
</dbReference>
<feature type="domain" description="YTH" evidence="2">
    <location>
        <begin position="397"/>
        <end position="532"/>
    </location>
</feature>
<reference evidence="3" key="1">
    <citation type="submission" date="2023-03" db="EMBL/GenBank/DDBJ databases">
        <title>Massive genome expansion in bonnet fungi (Mycena s.s.) driven by repeated elements and novel gene families across ecological guilds.</title>
        <authorList>
            <consortium name="Lawrence Berkeley National Laboratory"/>
            <person name="Harder C.B."/>
            <person name="Miyauchi S."/>
            <person name="Viragh M."/>
            <person name="Kuo A."/>
            <person name="Thoen E."/>
            <person name="Andreopoulos B."/>
            <person name="Lu D."/>
            <person name="Skrede I."/>
            <person name="Drula E."/>
            <person name="Henrissat B."/>
            <person name="Morin E."/>
            <person name="Kohler A."/>
            <person name="Barry K."/>
            <person name="LaButti K."/>
            <person name="Morin E."/>
            <person name="Salamov A."/>
            <person name="Lipzen A."/>
            <person name="Mereny Z."/>
            <person name="Hegedus B."/>
            <person name="Baldrian P."/>
            <person name="Stursova M."/>
            <person name="Weitz H."/>
            <person name="Taylor A."/>
            <person name="Grigoriev I.V."/>
            <person name="Nagy L.G."/>
            <person name="Martin F."/>
            <person name="Kauserud H."/>
        </authorList>
    </citation>
    <scope>NUCLEOTIDE SEQUENCE</scope>
    <source>
        <strain evidence="3">CBHHK002</strain>
    </source>
</reference>
<sequence length="570" mass="60989">MIRRPYHPNPPAHRSDWAMWVGNVPSDAVHDELWRFFTQPPEDGGSAEGSGSGSDDDGGQERSRNGVLSIFLISRSCCAFVNYETEVHLQVAIGRFDGVPLRADPRCARLLCRVRRKDDDLRAGVGGQRGSGMHTKWVKAKQKAGKAVGQHQDSASSASSDLGTPSSGSHSFKPSLSALTISSSDDDSGPTRPLPRPHAAGSNSSGSHASTDSGLLQEHFPQRYFILKSLTQDDLDLSVKTGVWATQKHNEGILERAFHSSKDVFLVFSVNKSGEFYGYARMAGPIGQGEGCGRVTWARRKSTISNATASAIERSPLASAAQPVPMNVAGSYGAPLLPTPPHAQILNGDRHVENSPQPFPTTSTALRPQSAPAALWKPHRNISNSSPAVKSSSLDQGVAISSQRREATDLDETALFRVMRASPAGEAAIAAAAAEAGRSHERRESLAGSGSAAPLLGSVAEEAVVKGDRVLGAPREEGWGEDFRLQWLCTDRLPFVRTRHIHNPWNHDRMIQVSRDGTEIEPTVGQALLEEWRLYLASEAGTQTPMANGGDPASVRSSRAGGRGGAGSRS</sequence>
<feature type="region of interest" description="Disordered" evidence="1">
    <location>
        <begin position="432"/>
        <end position="451"/>
    </location>
</feature>
<feature type="compositionally biased region" description="Polar residues" evidence="1">
    <location>
        <begin position="381"/>
        <end position="402"/>
    </location>
</feature>
<dbReference type="InterPro" id="IPR045168">
    <property type="entry name" value="YTH_prot"/>
</dbReference>
<proteinExistence type="predicted"/>
<feature type="region of interest" description="Disordered" evidence="1">
    <location>
        <begin position="541"/>
        <end position="570"/>
    </location>
</feature>
<evidence type="ECO:0000256" key="1">
    <source>
        <dbReference type="SAM" id="MobiDB-lite"/>
    </source>
</evidence>
<gene>
    <name evidence="3" type="ORF">DFH08DRAFT_789741</name>
</gene>
<dbReference type="Gene3D" id="3.10.590.10">
    <property type="entry name" value="ph1033 like domains"/>
    <property type="match status" value="2"/>
</dbReference>
<accession>A0AAD6ZE43</accession>
<dbReference type="GO" id="GO:0000381">
    <property type="term" value="P:regulation of alternative mRNA splicing, via spliceosome"/>
    <property type="evidence" value="ECO:0007669"/>
    <property type="project" value="TreeGrafter"/>
</dbReference>
<dbReference type="EMBL" id="JARIHO010000057">
    <property type="protein sequence ID" value="KAJ7318530.1"/>
    <property type="molecule type" value="Genomic_DNA"/>
</dbReference>
<dbReference type="GO" id="GO:0003729">
    <property type="term" value="F:mRNA binding"/>
    <property type="evidence" value="ECO:0007669"/>
    <property type="project" value="TreeGrafter"/>
</dbReference>
<dbReference type="AlphaFoldDB" id="A0AAD6ZE43"/>
<evidence type="ECO:0000313" key="3">
    <source>
        <dbReference type="EMBL" id="KAJ7318530.1"/>
    </source>
</evidence>
<protein>
    <submittedName>
        <fullName evidence="3">YT521-B-like domain-containing protein</fullName>
    </submittedName>
</protein>
<dbReference type="PROSITE" id="PS50882">
    <property type="entry name" value="YTH"/>
    <property type="match status" value="2"/>
</dbReference>
<feature type="compositionally biased region" description="Low complexity" evidence="1">
    <location>
        <begin position="145"/>
        <end position="171"/>
    </location>
</feature>
<comment type="caution">
    <text evidence="3">The sequence shown here is derived from an EMBL/GenBank/DDBJ whole genome shotgun (WGS) entry which is preliminary data.</text>
</comment>
<dbReference type="InterPro" id="IPR007275">
    <property type="entry name" value="YTH_domain"/>
</dbReference>
<feature type="compositionally biased region" description="Gly residues" evidence="1">
    <location>
        <begin position="561"/>
        <end position="570"/>
    </location>
</feature>
<feature type="region of interest" description="Disordered" evidence="1">
    <location>
        <begin position="39"/>
        <end position="61"/>
    </location>
</feature>